<dbReference type="InterPro" id="IPR027417">
    <property type="entry name" value="P-loop_NTPase"/>
</dbReference>
<organism evidence="10 11">
    <name type="scientific">Allomyces macrogynus (strain ATCC 38327)</name>
    <name type="common">Allomyces javanicus var. macrogynus</name>
    <dbReference type="NCBI Taxonomy" id="578462"/>
    <lineage>
        <taxon>Eukaryota</taxon>
        <taxon>Fungi</taxon>
        <taxon>Fungi incertae sedis</taxon>
        <taxon>Blastocladiomycota</taxon>
        <taxon>Blastocladiomycetes</taxon>
        <taxon>Blastocladiales</taxon>
        <taxon>Blastocladiaceae</taxon>
        <taxon>Allomyces</taxon>
    </lineage>
</organism>
<feature type="coiled-coil region" evidence="7">
    <location>
        <begin position="660"/>
        <end position="687"/>
    </location>
</feature>
<dbReference type="GO" id="GO:0007019">
    <property type="term" value="P:microtubule depolymerization"/>
    <property type="evidence" value="ECO:0007669"/>
    <property type="project" value="TreeGrafter"/>
</dbReference>
<name>A0A0L0SGC9_ALLM3</name>
<feature type="domain" description="Kinesin motor" evidence="9">
    <location>
        <begin position="168"/>
        <end position="489"/>
    </location>
</feature>
<comment type="subcellular location">
    <subcellularLocation>
        <location evidence="1">Cytoplasm</location>
        <location evidence="1">Cytoskeleton</location>
    </subcellularLocation>
</comment>
<reference evidence="10 11" key="1">
    <citation type="submission" date="2009-11" db="EMBL/GenBank/DDBJ databases">
        <title>Annotation of Allomyces macrogynus ATCC 38327.</title>
        <authorList>
            <consortium name="The Broad Institute Genome Sequencing Platform"/>
            <person name="Russ C."/>
            <person name="Cuomo C."/>
            <person name="Burger G."/>
            <person name="Gray M.W."/>
            <person name="Holland P.W.H."/>
            <person name="King N."/>
            <person name="Lang F.B.F."/>
            <person name="Roger A.J."/>
            <person name="Ruiz-Trillo I."/>
            <person name="Young S.K."/>
            <person name="Zeng Q."/>
            <person name="Gargeya S."/>
            <person name="Fitzgerald M."/>
            <person name="Haas B."/>
            <person name="Abouelleil A."/>
            <person name="Alvarado L."/>
            <person name="Arachchi H.M."/>
            <person name="Berlin A."/>
            <person name="Chapman S.B."/>
            <person name="Gearin G."/>
            <person name="Goldberg J."/>
            <person name="Griggs A."/>
            <person name="Gujja S."/>
            <person name="Hansen M."/>
            <person name="Heiman D."/>
            <person name="Howarth C."/>
            <person name="Larimer J."/>
            <person name="Lui A."/>
            <person name="MacDonald P.J.P."/>
            <person name="McCowen C."/>
            <person name="Montmayeur A."/>
            <person name="Murphy C."/>
            <person name="Neiman D."/>
            <person name="Pearson M."/>
            <person name="Priest M."/>
            <person name="Roberts A."/>
            <person name="Saif S."/>
            <person name="Shea T."/>
            <person name="Sisk P."/>
            <person name="Stolte C."/>
            <person name="Sykes S."/>
            <person name="Wortman J."/>
            <person name="Nusbaum C."/>
            <person name="Birren B."/>
        </authorList>
    </citation>
    <scope>NUCLEOTIDE SEQUENCE [LARGE SCALE GENOMIC DNA]</scope>
    <source>
        <strain evidence="10 11">ATCC 38327</strain>
    </source>
</reference>
<keyword evidence="6" id="KW-0067">ATP-binding</keyword>
<evidence type="ECO:0000256" key="6">
    <source>
        <dbReference type="PROSITE-ProRule" id="PRU00283"/>
    </source>
</evidence>
<dbReference type="SMART" id="SM00129">
    <property type="entry name" value="KISc"/>
    <property type="match status" value="1"/>
</dbReference>
<evidence type="ECO:0000256" key="4">
    <source>
        <dbReference type="ARBA" id="ARBA00023175"/>
    </source>
</evidence>
<feature type="compositionally biased region" description="Basic and acidic residues" evidence="8">
    <location>
        <begin position="16"/>
        <end position="29"/>
    </location>
</feature>
<dbReference type="PANTHER" id="PTHR47971:SF8">
    <property type="entry name" value="KINESIN-LIKE PROTEIN"/>
    <property type="match status" value="1"/>
</dbReference>
<dbReference type="Proteomes" id="UP000054350">
    <property type="component" value="Unassembled WGS sequence"/>
</dbReference>
<keyword evidence="5" id="KW-0206">Cytoskeleton</keyword>
<evidence type="ECO:0000313" key="10">
    <source>
        <dbReference type="EMBL" id="KNE61489.1"/>
    </source>
</evidence>
<dbReference type="PRINTS" id="PR00380">
    <property type="entry name" value="KINESINHEAVY"/>
</dbReference>
<sequence>MSEFAVPAALLRSSRARQDRLRAQQDERASAAAAESAPATETSASRRLSSNSTRKTWAHSGPPSRPGSAAATASRTAPHARAPAATTTAPTLDTNSPLKEIERIKAARELRRKQAELIREARAGKDETDMMVEEYEAKIHQFRHAWMQWVESWKGRRTAQALAEWDAPIQVCVRKRPISNKEAGKRGFDIITTTTAVHPHACAFLHEPKLSLDRSRSIVFDEYAGNDLIFQTTLQPAIPKLKEGKNVSLFCYGATGSGKTHTVFGPEGGRGSATTAADIGLYHYACSQVFGVAAEMGADVFVSFLEIYSGKVVDLLNNRQPINLLEQNGSFLFQGLRESHAASVQHCLQIMAVGTATRTTQATDSNSTSSRSHAIFRLEMRVPNTSATSLLTLIDLAGSERGVDNPSASAAVRREGAAINKSLLALKECIRALHVNSNYVPFRSNKLTCVLRDCFRAGTCIMVLNVAPTNLTVEQTMSCLHYANRIKEYSHATGGGNGGASGGMPLPATAEDLLAQLSALTPSPVETSFGFGREPDPAAVGDEAEYDDESFEHDDESISTPASDGEDCSPHAARRSSQVAANLPASPSSDSAEGSSPDLATPPIAPQLHEGARPALDDDGATALLDLHVSSLHTILDLAKEEEKMIEDCMDGVVTFDGYVAALEIIVDKKMRRLAELKDRIQQVRGQGV</sequence>
<dbReference type="GO" id="GO:0003777">
    <property type="term" value="F:microtubule motor activity"/>
    <property type="evidence" value="ECO:0007669"/>
    <property type="project" value="InterPro"/>
</dbReference>
<keyword evidence="4 6" id="KW-0505">Motor protein</keyword>
<feature type="region of interest" description="Disordered" evidence="8">
    <location>
        <begin position="525"/>
        <end position="616"/>
    </location>
</feature>
<evidence type="ECO:0000256" key="1">
    <source>
        <dbReference type="ARBA" id="ARBA00004245"/>
    </source>
</evidence>
<evidence type="ECO:0000256" key="5">
    <source>
        <dbReference type="ARBA" id="ARBA00023212"/>
    </source>
</evidence>
<dbReference type="Gene3D" id="3.40.850.10">
    <property type="entry name" value="Kinesin motor domain"/>
    <property type="match status" value="1"/>
</dbReference>
<dbReference type="SUPFAM" id="SSF52540">
    <property type="entry name" value="P-loop containing nucleoside triphosphate hydrolases"/>
    <property type="match status" value="1"/>
</dbReference>
<protein>
    <recommendedName>
        <fullName evidence="9">Kinesin motor domain-containing protein</fullName>
    </recommendedName>
</protein>
<dbReference type="OrthoDB" id="3176171at2759"/>
<evidence type="ECO:0000313" key="11">
    <source>
        <dbReference type="Proteomes" id="UP000054350"/>
    </source>
</evidence>
<dbReference type="eggNOG" id="KOG0246">
    <property type="taxonomic scope" value="Eukaryota"/>
</dbReference>
<dbReference type="STRING" id="578462.A0A0L0SGC9"/>
<gene>
    <name evidence="10" type="ORF">AMAG_06307</name>
</gene>
<keyword evidence="2" id="KW-0963">Cytoplasm</keyword>
<keyword evidence="6" id="KW-0547">Nucleotide-binding</keyword>
<dbReference type="VEuPathDB" id="FungiDB:AMAG_06307"/>
<dbReference type="InterPro" id="IPR001752">
    <property type="entry name" value="Kinesin_motor_dom"/>
</dbReference>
<feature type="region of interest" description="Disordered" evidence="8">
    <location>
        <begin position="1"/>
        <end position="98"/>
    </location>
</feature>
<dbReference type="InterPro" id="IPR036961">
    <property type="entry name" value="Kinesin_motor_dom_sf"/>
</dbReference>
<dbReference type="GO" id="GO:0005524">
    <property type="term" value="F:ATP binding"/>
    <property type="evidence" value="ECO:0007669"/>
    <property type="project" value="UniProtKB-UniRule"/>
</dbReference>
<feature type="binding site" evidence="6">
    <location>
        <begin position="253"/>
        <end position="260"/>
    </location>
    <ligand>
        <name>ATP</name>
        <dbReference type="ChEBI" id="CHEBI:30616"/>
    </ligand>
</feature>
<dbReference type="InterPro" id="IPR027640">
    <property type="entry name" value="Kinesin-like_fam"/>
</dbReference>
<dbReference type="EMBL" id="GG745338">
    <property type="protein sequence ID" value="KNE61489.1"/>
    <property type="molecule type" value="Genomic_DNA"/>
</dbReference>
<dbReference type="PANTHER" id="PTHR47971">
    <property type="entry name" value="KINESIN-RELATED PROTEIN 6"/>
    <property type="match status" value="1"/>
</dbReference>
<dbReference type="GO" id="GO:0005874">
    <property type="term" value="C:microtubule"/>
    <property type="evidence" value="ECO:0007669"/>
    <property type="project" value="UniProtKB-KW"/>
</dbReference>
<reference evidence="10 11" key="2">
    <citation type="submission" date="2009-11" db="EMBL/GenBank/DDBJ databases">
        <title>The Genome Sequence of Allomyces macrogynus strain ATCC 38327.</title>
        <authorList>
            <consortium name="The Broad Institute Genome Sequencing Platform"/>
            <person name="Russ C."/>
            <person name="Cuomo C."/>
            <person name="Shea T."/>
            <person name="Young S.K."/>
            <person name="Zeng Q."/>
            <person name="Koehrsen M."/>
            <person name="Haas B."/>
            <person name="Borodovsky M."/>
            <person name="Guigo R."/>
            <person name="Alvarado L."/>
            <person name="Berlin A."/>
            <person name="Borenstein D."/>
            <person name="Chen Z."/>
            <person name="Engels R."/>
            <person name="Freedman E."/>
            <person name="Gellesch M."/>
            <person name="Goldberg J."/>
            <person name="Griggs A."/>
            <person name="Gujja S."/>
            <person name="Heiman D."/>
            <person name="Hepburn T."/>
            <person name="Howarth C."/>
            <person name="Jen D."/>
            <person name="Larson L."/>
            <person name="Lewis B."/>
            <person name="Mehta T."/>
            <person name="Park D."/>
            <person name="Pearson M."/>
            <person name="Roberts A."/>
            <person name="Saif S."/>
            <person name="Shenoy N."/>
            <person name="Sisk P."/>
            <person name="Stolte C."/>
            <person name="Sykes S."/>
            <person name="Walk T."/>
            <person name="White J."/>
            <person name="Yandava C."/>
            <person name="Burger G."/>
            <person name="Gray M.W."/>
            <person name="Holland P.W.H."/>
            <person name="King N."/>
            <person name="Lang F.B.F."/>
            <person name="Roger A.J."/>
            <person name="Ruiz-Trillo I."/>
            <person name="Lander E."/>
            <person name="Nusbaum C."/>
        </authorList>
    </citation>
    <scope>NUCLEOTIDE SEQUENCE [LARGE SCALE GENOMIC DNA]</scope>
    <source>
        <strain evidence="10 11">ATCC 38327</strain>
    </source>
</reference>
<evidence type="ECO:0000256" key="8">
    <source>
        <dbReference type="SAM" id="MobiDB-lite"/>
    </source>
</evidence>
<accession>A0A0L0SGC9</accession>
<comment type="similarity">
    <text evidence="6">Belongs to the TRAFAC class myosin-kinesin ATPase superfamily. Kinesin family.</text>
</comment>
<keyword evidence="7" id="KW-0175">Coiled coil</keyword>
<evidence type="ECO:0000259" key="9">
    <source>
        <dbReference type="PROSITE" id="PS50067"/>
    </source>
</evidence>
<feature type="compositionally biased region" description="Low complexity" evidence="8">
    <location>
        <begin position="584"/>
        <end position="598"/>
    </location>
</feature>
<dbReference type="GO" id="GO:0007018">
    <property type="term" value="P:microtubule-based movement"/>
    <property type="evidence" value="ECO:0007669"/>
    <property type="project" value="InterPro"/>
</dbReference>
<proteinExistence type="inferred from homology"/>
<keyword evidence="11" id="KW-1185">Reference proteome</keyword>
<keyword evidence="3" id="KW-0493">Microtubule</keyword>
<dbReference type="PROSITE" id="PS50067">
    <property type="entry name" value="KINESIN_MOTOR_2"/>
    <property type="match status" value="1"/>
</dbReference>
<evidence type="ECO:0000256" key="2">
    <source>
        <dbReference type="ARBA" id="ARBA00022490"/>
    </source>
</evidence>
<dbReference type="Pfam" id="PF00225">
    <property type="entry name" value="Kinesin"/>
    <property type="match status" value="1"/>
</dbReference>
<evidence type="ECO:0000256" key="3">
    <source>
        <dbReference type="ARBA" id="ARBA00022701"/>
    </source>
</evidence>
<feature type="compositionally biased region" description="Acidic residues" evidence="8">
    <location>
        <begin position="542"/>
        <end position="557"/>
    </location>
</feature>
<dbReference type="AlphaFoldDB" id="A0A0L0SGC9"/>
<evidence type="ECO:0000256" key="7">
    <source>
        <dbReference type="SAM" id="Coils"/>
    </source>
</evidence>
<dbReference type="GO" id="GO:0008017">
    <property type="term" value="F:microtubule binding"/>
    <property type="evidence" value="ECO:0007669"/>
    <property type="project" value="InterPro"/>
</dbReference>
<feature type="compositionally biased region" description="Low complexity" evidence="8">
    <location>
        <begin position="58"/>
        <end position="91"/>
    </location>
</feature>
<feature type="compositionally biased region" description="Low complexity" evidence="8">
    <location>
        <begin position="30"/>
        <end position="47"/>
    </location>
</feature>